<dbReference type="AlphaFoldDB" id="A0A2T0MAK0"/>
<proteinExistence type="predicted"/>
<organism evidence="1 2">
    <name type="scientific">Flagellimonas meridianipacifica</name>
    <dbReference type="NCBI Taxonomy" id="1080225"/>
    <lineage>
        <taxon>Bacteria</taxon>
        <taxon>Pseudomonadati</taxon>
        <taxon>Bacteroidota</taxon>
        <taxon>Flavobacteriia</taxon>
        <taxon>Flavobacteriales</taxon>
        <taxon>Flavobacteriaceae</taxon>
        <taxon>Flagellimonas</taxon>
    </lineage>
</organism>
<accession>A0A2T0MAK0</accession>
<protein>
    <submittedName>
        <fullName evidence="1">Uncharacterized protein</fullName>
    </submittedName>
</protein>
<gene>
    <name evidence="1" type="ORF">CLV81_2901</name>
</gene>
<sequence>MKGPKDYAIFLQTLEEKFPSADWSLALKALWYDAKGDWNASHNIAQDLHTQMGSWIHAYLHRKEGDDWNAAYWYRQAGQPFPKYGLEKELRWLIEAALEE</sequence>
<comment type="caution">
    <text evidence="1">The sequence shown here is derived from an EMBL/GenBank/DDBJ whole genome shotgun (WGS) entry which is preliminary data.</text>
</comment>
<evidence type="ECO:0000313" key="2">
    <source>
        <dbReference type="Proteomes" id="UP000237640"/>
    </source>
</evidence>
<dbReference type="EMBL" id="PVYX01000002">
    <property type="protein sequence ID" value="PRX54500.1"/>
    <property type="molecule type" value="Genomic_DNA"/>
</dbReference>
<name>A0A2T0MAK0_9FLAO</name>
<keyword evidence="2" id="KW-1185">Reference proteome</keyword>
<dbReference type="RefSeq" id="WP_170068336.1">
    <property type="nucleotide sequence ID" value="NZ_PVYX01000002.1"/>
</dbReference>
<reference evidence="1 2" key="1">
    <citation type="submission" date="2018-03" db="EMBL/GenBank/DDBJ databases">
        <title>Genomic Encyclopedia of Archaeal and Bacterial Type Strains, Phase II (KMG-II): from individual species to whole genera.</title>
        <authorList>
            <person name="Goeker M."/>
        </authorList>
    </citation>
    <scope>NUCLEOTIDE SEQUENCE [LARGE SCALE GENOMIC DNA]</scope>
    <source>
        <strain evidence="1 2">DSM 25027</strain>
    </source>
</reference>
<evidence type="ECO:0000313" key="1">
    <source>
        <dbReference type="EMBL" id="PRX54500.1"/>
    </source>
</evidence>
<dbReference type="Proteomes" id="UP000237640">
    <property type="component" value="Unassembled WGS sequence"/>
</dbReference>